<keyword evidence="1" id="KW-0597">Phosphoprotein</keyword>
<dbReference type="Proteomes" id="UP000642070">
    <property type="component" value="Unassembled WGS sequence"/>
</dbReference>
<reference evidence="4" key="2">
    <citation type="submission" date="2020-09" db="EMBL/GenBank/DDBJ databases">
        <authorList>
            <person name="Sun Q."/>
            <person name="Ohkuma M."/>
        </authorList>
    </citation>
    <scope>NUCLEOTIDE SEQUENCE</scope>
    <source>
        <strain evidence="4">JCM 19831</strain>
    </source>
</reference>
<comment type="caution">
    <text evidence="4">The sequence shown here is derived from an EMBL/GenBank/DDBJ whole genome shotgun (WGS) entry which is preliminary data.</text>
</comment>
<reference evidence="4" key="1">
    <citation type="journal article" date="2014" name="Int. J. Syst. Evol. Microbiol.">
        <title>Complete genome sequence of Corynebacterium casei LMG S-19264T (=DSM 44701T), isolated from a smear-ripened cheese.</title>
        <authorList>
            <consortium name="US DOE Joint Genome Institute (JGI-PGF)"/>
            <person name="Walter F."/>
            <person name="Albersmeier A."/>
            <person name="Kalinowski J."/>
            <person name="Ruckert C."/>
        </authorList>
    </citation>
    <scope>NUCLEOTIDE SEQUENCE</scope>
    <source>
        <strain evidence="4">JCM 19831</strain>
    </source>
</reference>
<evidence type="ECO:0000256" key="1">
    <source>
        <dbReference type="ARBA" id="ARBA00022553"/>
    </source>
</evidence>
<evidence type="ECO:0000313" key="5">
    <source>
        <dbReference type="Proteomes" id="UP000642070"/>
    </source>
</evidence>
<dbReference type="EMBL" id="BMPI01000006">
    <property type="protein sequence ID" value="GGM14682.1"/>
    <property type="molecule type" value="Genomic_DNA"/>
</dbReference>
<organism evidence="4 5">
    <name type="scientific">Dactylosporangium sucinum</name>
    <dbReference type="NCBI Taxonomy" id="1424081"/>
    <lineage>
        <taxon>Bacteria</taxon>
        <taxon>Bacillati</taxon>
        <taxon>Actinomycetota</taxon>
        <taxon>Actinomycetes</taxon>
        <taxon>Micromonosporales</taxon>
        <taxon>Micromonosporaceae</taxon>
        <taxon>Dactylosporangium</taxon>
    </lineage>
</organism>
<dbReference type="RefSeq" id="WP_190248966.1">
    <property type="nucleotide sequence ID" value="NZ_BMPI01000006.1"/>
</dbReference>
<protein>
    <recommendedName>
        <fullName evidence="3">FHA domain-containing protein</fullName>
    </recommendedName>
</protein>
<dbReference type="Gene3D" id="2.60.200.20">
    <property type="match status" value="1"/>
</dbReference>
<dbReference type="InterPro" id="IPR000253">
    <property type="entry name" value="FHA_dom"/>
</dbReference>
<proteinExistence type="predicted"/>
<keyword evidence="5" id="KW-1185">Reference proteome</keyword>
<accession>A0A917WM81</accession>
<evidence type="ECO:0000256" key="2">
    <source>
        <dbReference type="SAM" id="MobiDB-lite"/>
    </source>
</evidence>
<feature type="compositionally biased region" description="Pro residues" evidence="2">
    <location>
        <begin position="180"/>
        <end position="190"/>
    </location>
</feature>
<feature type="compositionally biased region" description="Low complexity" evidence="2">
    <location>
        <begin position="191"/>
        <end position="211"/>
    </location>
</feature>
<feature type="compositionally biased region" description="Gly residues" evidence="2">
    <location>
        <begin position="223"/>
        <end position="236"/>
    </location>
</feature>
<gene>
    <name evidence="4" type="ORF">GCM10007977_014710</name>
</gene>
<feature type="region of interest" description="Disordered" evidence="2">
    <location>
        <begin position="178"/>
        <end position="269"/>
    </location>
</feature>
<dbReference type="SUPFAM" id="SSF49879">
    <property type="entry name" value="SMAD/FHA domain"/>
    <property type="match status" value="1"/>
</dbReference>
<dbReference type="InterPro" id="IPR008984">
    <property type="entry name" value="SMAD_FHA_dom_sf"/>
</dbReference>
<feature type="domain" description="FHA" evidence="3">
    <location>
        <begin position="365"/>
        <end position="417"/>
    </location>
</feature>
<name>A0A917WM81_9ACTN</name>
<dbReference type="AlphaFoldDB" id="A0A917WM81"/>
<evidence type="ECO:0000259" key="3">
    <source>
        <dbReference type="PROSITE" id="PS50006"/>
    </source>
</evidence>
<sequence>MRFEVSRVMDTIEQRLTTDVTLAQAVVDLAEVARFVALDGGRPINLLRLGMVVDALSRYLIDAGAMLYPVVGREVLSEAALTSKERMVLGRWADDGLIEVTPVVADRPVEIADFTGLPLIVVRDVPQYATRFPWLVDSPERVLRLVPRAGGAVLTPGGEPPPPNDGKERLVVVGKATLPIIPPDPAPAAEPEPAADDSPASGDSPAAAGSGDESEKPELSGESGDGGADSGSGGEASAGNAGSDPSTEAPKGGRPDGLQSFTARGAQRFGRTRVVRRRFTRAEPSGVGAALMAREWQCGEPDCPAFGRFRRIGQPVPRMRAGVPACPRHGEAVKDVGPRPAAFAVAIVVEDLARRRFVVSQDHPIVVGREPADPEDVSVGAWLHEAAAAWIAKEHVKLAVDGGRLVVTDTSDNGTVIWKRSAPDIKEETERLYRKSYRLDGWDSVELYTGVELVVGDHRLQTIVGSEPASVLLDAPTVALRLVD</sequence>
<evidence type="ECO:0000313" key="4">
    <source>
        <dbReference type="EMBL" id="GGM14682.1"/>
    </source>
</evidence>
<dbReference type="PROSITE" id="PS50006">
    <property type="entry name" value="FHA_DOMAIN"/>
    <property type="match status" value="1"/>
</dbReference>